<accession>A0ABD2QG94</accession>
<organism evidence="1 2">
    <name type="scientific">Cichlidogyrus casuarinus</name>
    <dbReference type="NCBI Taxonomy" id="1844966"/>
    <lineage>
        <taxon>Eukaryota</taxon>
        <taxon>Metazoa</taxon>
        <taxon>Spiralia</taxon>
        <taxon>Lophotrochozoa</taxon>
        <taxon>Platyhelminthes</taxon>
        <taxon>Monogenea</taxon>
        <taxon>Monopisthocotylea</taxon>
        <taxon>Dactylogyridea</taxon>
        <taxon>Ancyrocephalidae</taxon>
        <taxon>Cichlidogyrus</taxon>
    </lineage>
</organism>
<gene>
    <name evidence="1" type="ORF">Ciccas_002791</name>
</gene>
<name>A0ABD2QG94_9PLAT</name>
<evidence type="ECO:0000313" key="1">
    <source>
        <dbReference type="EMBL" id="KAL3318555.1"/>
    </source>
</evidence>
<dbReference type="AlphaFoldDB" id="A0ABD2QG94"/>
<dbReference type="EMBL" id="JBJKFK010000231">
    <property type="protein sequence ID" value="KAL3318555.1"/>
    <property type="molecule type" value="Genomic_DNA"/>
</dbReference>
<comment type="caution">
    <text evidence="1">The sequence shown here is derived from an EMBL/GenBank/DDBJ whole genome shotgun (WGS) entry which is preliminary data.</text>
</comment>
<evidence type="ECO:0000313" key="2">
    <source>
        <dbReference type="Proteomes" id="UP001626550"/>
    </source>
</evidence>
<sequence>MICLGICQSTPLVQSLMSFLACNVKHEAFPYIAHHCLKQMFQQVDGEETDESTKIIPPGLFLLKILYASPSVRKARSGNGVGRVPLLTLFVDHMRFAYSQWSSANSRISSWFEEVSHHVSELSSQLDSLPHSVSATLYYLKSLSFNAPEALDEVLQLVKPEVLQERIHLNLCAPDKLQTMGPFDPDCASASDRVELVTKAKSFAESGLKKERDFVRVSAEDVLLSDLFRCPVFAPTKEQLLDQIRSCLNKLGSCADAYLKWEKLLAKKDMELLEGILPTLYQVYEDRHHATVPCQSKIPLLCYVTAPCQGGAVISHTYQTARLNRRNHELIGINRHSYSAGKRNLLMHVWAILGMNRACLEINPQSNPLYVLAEAGMTLDAVVKSLDQDKEHMQIRTMVFDTLCRSLQGKFFEFTPVRKIIGRYIQNLVEDMKDSLSNKHELVLNMLVALPSLHELLIPLFNVPSPPPSGSQEEAKLGSANRLAPLQVVLKRLVDVCTHCSQRAANEILEKVSLPPLSLSYPVQINLEPWLQNGRFFNGTHATVPQWCELITMAITLIEHLAKEARNTVNDLDATKTESDAKCEPDVDKKLECIQFSQQVPFIFSSFYS</sequence>
<reference evidence="1 2" key="1">
    <citation type="submission" date="2024-11" db="EMBL/GenBank/DDBJ databases">
        <title>Adaptive evolution of stress response genes in parasites aligns with host niche diversity.</title>
        <authorList>
            <person name="Hahn C."/>
            <person name="Resl P."/>
        </authorList>
    </citation>
    <scope>NUCLEOTIDE SEQUENCE [LARGE SCALE GENOMIC DNA]</scope>
    <source>
        <strain evidence="1">EGGRZ-B1_66</strain>
        <tissue evidence="1">Body</tissue>
    </source>
</reference>
<proteinExistence type="predicted"/>
<keyword evidence="2" id="KW-1185">Reference proteome</keyword>
<dbReference type="Proteomes" id="UP001626550">
    <property type="component" value="Unassembled WGS sequence"/>
</dbReference>
<protein>
    <submittedName>
        <fullName evidence="1">Uncharacterized protein</fullName>
    </submittedName>
</protein>